<evidence type="ECO:0000259" key="2">
    <source>
        <dbReference type="PROSITE" id="PS50405"/>
    </source>
</evidence>
<dbReference type="InterPro" id="IPR012349">
    <property type="entry name" value="Split_barrel_FMN-bd"/>
</dbReference>
<dbReference type="Pfam" id="PF13409">
    <property type="entry name" value="GST_N_2"/>
    <property type="match status" value="1"/>
</dbReference>
<proteinExistence type="predicted"/>
<evidence type="ECO:0000259" key="1">
    <source>
        <dbReference type="PROSITE" id="PS50404"/>
    </source>
</evidence>
<dbReference type="InterPro" id="IPR004045">
    <property type="entry name" value="Glutathione_S-Trfase_N"/>
</dbReference>
<dbReference type="SFLD" id="SFLDS00019">
    <property type="entry name" value="Glutathione_Transferase_(cytos"/>
    <property type="match status" value="1"/>
</dbReference>
<dbReference type="EMBL" id="RQXV01000001">
    <property type="protein sequence ID" value="RRD01722.1"/>
    <property type="molecule type" value="Genomic_DNA"/>
</dbReference>
<dbReference type="SUPFAM" id="SSF50475">
    <property type="entry name" value="FMN-binding split barrel"/>
    <property type="match status" value="1"/>
</dbReference>
<reference evidence="3 4" key="1">
    <citation type="submission" date="2018-11" db="EMBL/GenBank/DDBJ databases">
        <title>The draft genome sequence of Amphritea balenae JAMM 1525T.</title>
        <authorList>
            <person name="Fang Z."/>
            <person name="Zhang Y."/>
            <person name="Han X."/>
        </authorList>
    </citation>
    <scope>NUCLEOTIDE SEQUENCE [LARGE SCALE GENOMIC DNA]</scope>
    <source>
        <strain evidence="3 4">JAMM 1525</strain>
    </source>
</reference>
<dbReference type="InterPro" id="IPR040079">
    <property type="entry name" value="Glutathione_S-Trfase"/>
</dbReference>
<dbReference type="PROSITE" id="PS50405">
    <property type="entry name" value="GST_CTER"/>
    <property type="match status" value="1"/>
</dbReference>
<dbReference type="InterPro" id="IPR036249">
    <property type="entry name" value="Thioredoxin-like_sf"/>
</dbReference>
<dbReference type="SFLD" id="SFLDG00358">
    <property type="entry name" value="Main_(cytGST)"/>
    <property type="match status" value="1"/>
</dbReference>
<accession>A0A3P1SWV6</accession>
<dbReference type="Gene3D" id="3.40.30.10">
    <property type="entry name" value="Glutaredoxin"/>
    <property type="match status" value="1"/>
</dbReference>
<evidence type="ECO:0008006" key="5">
    <source>
        <dbReference type="Google" id="ProtNLM"/>
    </source>
</evidence>
<dbReference type="Proteomes" id="UP000267535">
    <property type="component" value="Unassembled WGS sequence"/>
</dbReference>
<dbReference type="PANTHER" id="PTHR43968:SF6">
    <property type="entry name" value="GLUTATHIONE S-TRANSFERASE OMEGA"/>
    <property type="match status" value="1"/>
</dbReference>
<feature type="domain" description="GST C-terminal" evidence="2">
    <location>
        <begin position="247"/>
        <end position="365"/>
    </location>
</feature>
<sequence length="395" mass="44711">MGILTEEMKLLVAQHRLGFVATVDVDSSPNLSPKGTMVVLDDNRILFGEVRSPNTISNLQQNPALEINIVDPLSRKGFRFKGDAQYIERDSSAFDELYPKIHQHFEQWGSLKEKVRGVVVLEVQRALSITSPAYDIGVSEDALLQHFGSHYEHLARERLTGLAAVDFELVSFKLCPFVQRSVITLLHKQVKFRIRYVDLSEPPDWFLKLSPTGKVPLLLVDGNVIYESTVINELIDELTPVRLHPADPIQRARNRSWIEFSSNCLVDTLHMTTAETEEAFRDVVSANKTKLEILEAELGEGPFFNGADFSLVDAAYAPLFTRLALIERLLPVFDRIALPKVAQWSDRLLALPSVIDSVVHDFPELYEALIWKRQGYLAHHLEGENEHVPVLKGHY</sequence>
<name>A0A3P1SWV6_9GAMM</name>
<keyword evidence="4" id="KW-1185">Reference proteome</keyword>
<organism evidence="3 4">
    <name type="scientific">Amphritea balenae</name>
    <dbReference type="NCBI Taxonomy" id="452629"/>
    <lineage>
        <taxon>Bacteria</taxon>
        <taxon>Pseudomonadati</taxon>
        <taxon>Pseudomonadota</taxon>
        <taxon>Gammaproteobacteria</taxon>
        <taxon>Oceanospirillales</taxon>
        <taxon>Oceanospirillaceae</taxon>
        <taxon>Amphritea</taxon>
    </lineage>
</organism>
<dbReference type="Pfam" id="PF01243">
    <property type="entry name" value="PNPOx_N"/>
    <property type="match status" value="1"/>
</dbReference>
<dbReference type="InterPro" id="IPR011576">
    <property type="entry name" value="Pyridox_Oxase_N"/>
</dbReference>
<evidence type="ECO:0000313" key="4">
    <source>
        <dbReference type="Proteomes" id="UP000267535"/>
    </source>
</evidence>
<comment type="caution">
    <text evidence="3">The sequence shown here is derived from an EMBL/GenBank/DDBJ whole genome shotgun (WGS) entry which is preliminary data.</text>
</comment>
<evidence type="ECO:0000313" key="3">
    <source>
        <dbReference type="EMBL" id="RRD01722.1"/>
    </source>
</evidence>
<dbReference type="InterPro" id="IPR050983">
    <property type="entry name" value="GST_Omega/HSP26"/>
</dbReference>
<dbReference type="AlphaFoldDB" id="A0A3P1SWV6"/>
<dbReference type="SUPFAM" id="SSF52833">
    <property type="entry name" value="Thioredoxin-like"/>
    <property type="match status" value="1"/>
</dbReference>
<dbReference type="Pfam" id="PF13410">
    <property type="entry name" value="GST_C_2"/>
    <property type="match status" value="1"/>
</dbReference>
<dbReference type="SUPFAM" id="SSF47616">
    <property type="entry name" value="GST C-terminal domain-like"/>
    <property type="match status" value="1"/>
</dbReference>
<feature type="domain" description="GST N-terminal" evidence="1">
    <location>
        <begin position="165"/>
        <end position="243"/>
    </location>
</feature>
<dbReference type="RefSeq" id="WP_124924795.1">
    <property type="nucleotide sequence ID" value="NZ_BMOH01000001.1"/>
</dbReference>
<dbReference type="InterPro" id="IPR010987">
    <property type="entry name" value="Glutathione-S-Trfase_C-like"/>
</dbReference>
<dbReference type="Gene3D" id="1.20.1050.10">
    <property type="match status" value="1"/>
</dbReference>
<dbReference type="OrthoDB" id="9782992at2"/>
<dbReference type="InterPro" id="IPR036282">
    <property type="entry name" value="Glutathione-S-Trfase_C_sf"/>
</dbReference>
<dbReference type="PROSITE" id="PS50404">
    <property type="entry name" value="GST_NTER"/>
    <property type="match status" value="1"/>
</dbReference>
<protein>
    <recommendedName>
        <fullName evidence="5">Glutathione S-transferase family protein</fullName>
    </recommendedName>
</protein>
<dbReference type="GO" id="GO:0005737">
    <property type="term" value="C:cytoplasm"/>
    <property type="evidence" value="ECO:0007669"/>
    <property type="project" value="TreeGrafter"/>
</dbReference>
<gene>
    <name evidence="3" type="ORF">EHS89_03995</name>
</gene>
<dbReference type="Gene3D" id="2.30.110.10">
    <property type="entry name" value="Electron Transport, Fmn-binding Protein, Chain A"/>
    <property type="match status" value="1"/>
</dbReference>
<dbReference type="PANTHER" id="PTHR43968">
    <property type="match status" value="1"/>
</dbReference>